<comment type="caution">
    <text evidence="2">The sequence shown here is derived from an EMBL/GenBank/DDBJ whole genome shotgun (WGS) entry which is preliminary data.</text>
</comment>
<feature type="transmembrane region" description="Helical" evidence="1">
    <location>
        <begin position="481"/>
        <end position="506"/>
    </location>
</feature>
<dbReference type="AlphaFoldDB" id="A0AAP2YZ22"/>
<dbReference type="Proteomes" id="UP001321018">
    <property type="component" value="Unassembled WGS sequence"/>
</dbReference>
<keyword evidence="1" id="KW-1133">Transmembrane helix</keyword>
<dbReference type="PANTHER" id="PTHR35337:SF1">
    <property type="entry name" value="SLR1478 PROTEIN"/>
    <property type="match status" value="1"/>
</dbReference>
<gene>
    <name evidence="3" type="ORF">OB955_00895</name>
    <name evidence="2" type="ORF">OB960_12220</name>
</gene>
<feature type="transmembrane region" description="Helical" evidence="1">
    <location>
        <begin position="21"/>
        <end position="50"/>
    </location>
</feature>
<dbReference type="Proteomes" id="UP001320972">
    <property type="component" value="Unassembled WGS sequence"/>
</dbReference>
<feature type="transmembrane region" description="Helical" evidence="1">
    <location>
        <begin position="432"/>
        <end position="461"/>
    </location>
</feature>
<keyword evidence="4" id="KW-1185">Reference proteome</keyword>
<keyword evidence="1" id="KW-0812">Transmembrane</keyword>
<organism evidence="2 5">
    <name type="scientific">Natronoglomus mannanivorans</name>
    <dbReference type="NCBI Taxonomy" id="2979990"/>
    <lineage>
        <taxon>Archaea</taxon>
        <taxon>Methanobacteriati</taxon>
        <taxon>Methanobacteriota</taxon>
        <taxon>Stenosarchaea group</taxon>
        <taxon>Halobacteria</taxon>
        <taxon>Halobacteriales</taxon>
        <taxon>Natrialbaceae</taxon>
        <taxon>Natronoglomus</taxon>
    </lineage>
</organism>
<feature type="transmembrane region" description="Helical" evidence="1">
    <location>
        <begin position="151"/>
        <end position="174"/>
    </location>
</feature>
<feature type="transmembrane region" description="Helical" evidence="1">
    <location>
        <begin position="194"/>
        <end position="227"/>
    </location>
</feature>
<evidence type="ECO:0000313" key="3">
    <source>
        <dbReference type="EMBL" id="MCU4971296.1"/>
    </source>
</evidence>
<dbReference type="InterPro" id="IPR002798">
    <property type="entry name" value="SpoIIM-like"/>
</dbReference>
<proteinExistence type="predicted"/>
<protein>
    <submittedName>
        <fullName evidence="2">Stage II sporulation protein M</fullName>
    </submittedName>
</protein>
<feature type="transmembrane region" description="Helical" evidence="1">
    <location>
        <begin position="248"/>
        <end position="267"/>
    </location>
</feature>
<dbReference type="EMBL" id="JAOPKB010000001">
    <property type="protein sequence ID" value="MCU4971296.1"/>
    <property type="molecule type" value="Genomic_DNA"/>
</dbReference>
<evidence type="ECO:0000313" key="2">
    <source>
        <dbReference type="EMBL" id="MCU4742164.1"/>
    </source>
</evidence>
<dbReference type="PANTHER" id="PTHR35337">
    <property type="entry name" value="SLR1478 PROTEIN"/>
    <property type="match status" value="1"/>
</dbReference>
<dbReference type="RefSeq" id="WP_338003996.1">
    <property type="nucleotide sequence ID" value="NZ_JAOPKA010000006.1"/>
</dbReference>
<name>A0AAP2YZ22_9EURY</name>
<dbReference type="EMBL" id="JAOPKA010000006">
    <property type="protein sequence ID" value="MCU4742164.1"/>
    <property type="molecule type" value="Genomic_DNA"/>
</dbReference>
<feature type="transmembrane region" description="Helical" evidence="1">
    <location>
        <begin position="397"/>
        <end position="420"/>
    </location>
</feature>
<evidence type="ECO:0000313" key="4">
    <source>
        <dbReference type="Proteomes" id="UP001320972"/>
    </source>
</evidence>
<evidence type="ECO:0000256" key="1">
    <source>
        <dbReference type="SAM" id="Phobius"/>
    </source>
</evidence>
<sequence length="510" mass="54619">MRLSESVVSVVRTLRRRPADLLPFYVLGAAIPTITRIGTFLGLAIVYVYLETSGRLEAFRNEYATMDQSPPNPEADPEGFVDWMSTELVPVFDPLVTQEVTGVLAIAVLVTALASLVCYAGVAAGQLAACHARLRGKRGLRTGIAGVRRHWRSFLGLFLLELALWIGATVAIWFVTTTASSVVVGATGEPAAGLLPVLGGILLWVATVVVVRALFAFAPVAVVVDDVGVFESLSRTVGFVRSQPVEAVFYYVLAFLTFVSSTAFVSILSVVGVGSVVSLIGLLVLYPALDILKTVLYGDYRGTVTQPPALEQSLRGQFAGGLRRGWDELRAFVRETPALHAGVVATALVGFGMGWAMATPFDGIVETSIAGRLDGHVPHTAAAEFFTNNWTVALTTAYAGVVLAIPALVSIWFNGIVFGIYTRLEADPTELLAFVVPHGILEIPAIFVAGALGVHLGLVGWRTVRGRLSRATLADELERAFWVLVGLGVILLLAAIIEGFVSPYYYRLIF</sequence>
<feature type="transmembrane region" description="Helical" evidence="1">
    <location>
        <begin position="273"/>
        <end position="292"/>
    </location>
</feature>
<feature type="transmembrane region" description="Helical" evidence="1">
    <location>
        <begin position="103"/>
        <end position="130"/>
    </location>
</feature>
<evidence type="ECO:0000313" key="5">
    <source>
        <dbReference type="Proteomes" id="UP001321018"/>
    </source>
</evidence>
<accession>A0AAP2YZ22</accession>
<dbReference type="Pfam" id="PF24400">
    <property type="entry name" value="DUF7544"/>
    <property type="match status" value="1"/>
</dbReference>
<keyword evidence="1" id="KW-0472">Membrane</keyword>
<dbReference type="Pfam" id="PF01944">
    <property type="entry name" value="SpoIIM"/>
    <property type="match status" value="1"/>
</dbReference>
<reference evidence="2 4" key="1">
    <citation type="submission" date="2022-09" db="EMBL/GenBank/DDBJ databases">
        <title>Enrichment on poylsaccharides allowed isolation of novel metabolic and taxonomic groups of Haloarchaea.</title>
        <authorList>
            <person name="Sorokin D.Y."/>
            <person name="Elcheninov A.G."/>
            <person name="Khizhniak T.V."/>
            <person name="Kolganova T.V."/>
            <person name="Kublanov I.V."/>
        </authorList>
    </citation>
    <scope>NUCLEOTIDE SEQUENCE</scope>
    <source>
        <strain evidence="3 4">AArc-m2/3/4</strain>
        <strain evidence="2">AArc-xg1-1</strain>
    </source>
</reference>
<dbReference type="InterPro" id="IPR055966">
    <property type="entry name" value="DUF7544"/>
</dbReference>